<comment type="similarity">
    <text evidence="2 5">Belongs to the carotenoid/retinoid oxidoreductase family.</text>
</comment>
<keyword evidence="3 5" id="KW-0125">Carotenoid biosynthesis</keyword>
<evidence type="ECO:0000313" key="8">
    <source>
        <dbReference type="Proteomes" id="UP000320582"/>
    </source>
</evidence>
<evidence type="ECO:0000256" key="5">
    <source>
        <dbReference type="RuleBase" id="RU362075"/>
    </source>
</evidence>
<keyword evidence="4 5" id="KW-0560">Oxidoreductase</keyword>
<feature type="domain" description="Amine oxidase" evidence="6">
    <location>
        <begin position="15"/>
        <end position="308"/>
    </location>
</feature>
<evidence type="ECO:0000313" key="7">
    <source>
        <dbReference type="EMBL" id="TQM91761.1"/>
    </source>
</evidence>
<protein>
    <submittedName>
        <fullName evidence="7">1-hydroxycarotenoid 3,4-desaturase</fullName>
    </submittedName>
</protein>
<dbReference type="GO" id="GO:0016491">
    <property type="term" value="F:oxidoreductase activity"/>
    <property type="evidence" value="ECO:0007669"/>
    <property type="project" value="UniProtKB-KW"/>
</dbReference>
<dbReference type="Pfam" id="PF01593">
    <property type="entry name" value="Amino_oxidase"/>
    <property type="match status" value="1"/>
</dbReference>
<dbReference type="RefSeq" id="WP_142079556.1">
    <property type="nucleotide sequence ID" value="NZ_VFPT01000001.1"/>
</dbReference>
<dbReference type="OrthoDB" id="9774675at2"/>
<keyword evidence="8" id="KW-1185">Reference proteome</keyword>
<evidence type="ECO:0000256" key="4">
    <source>
        <dbReference type="ARBA" id="ARBA00023002"/>
    </source>
</evidence>
<evidence type="ECO:0000259" key="6">
    <source>
        <dbReference type="Pfam" id="PF01593"/>
    </source>
</evidence>
<sequence length="521" mass="54776">MDIQKDSVVVIGAGIGGLAAAIRLAASGQAVTLLDAQDWPGGKIRVMDSAAGPVDAGPTVLTLRDVLDELFDAAGTTTEAHLTLTPLPVLARHFWRDGRRLDLMPDARANSDAIGAAFGTGARSEFDAFQRETRALFDAFDAPIMRAAAPSTLGAARAVLARPHLLPWLQPGKTLQTMLSQRFSDPHLRQLFGRYATYVGGNPLHAPAVLGLIWQAEAAGVWAVQGGMAALAHALAGLFTQLGGTLRLNTGVARIQTSGGQVSGVQLADGEVIDCAQIIFNGDPTALPYLLDRPTHAPKRRQTQPRSLSAQVWTFGALVQPQGLGADALAYHSVFFADDPAQEFGPLAQGRLPQAPTIYVCAQDRAQTIPTGPERFQFILNAPALPEGARGSKDMTCHTHPFARLAQFGLHLSPRPTLSAVTQPQDFAQMFPHSQGALYGLSPNGVMATFLRPTARTKLRGLYMAGGGVHPGAGVPMAALSGKHAAAAALSDRISAATWRRTAMRGGISTGSATTAAAPSR</sequence>
<dbReference type="Proteomes" id="UP000320582">
    <property type="component" value="Unassembled WGS sequence"/>
</dbReference>
<evidence type="ECO:0000256" key="3">
    <source>
        <dbReference type="ARBA" id="ARBA00022746"/>
    </source>
</evidence>
<dbReference type="InterPro" id="IPR014105">
    <property type="entry name" value="Carotenoid/retinoid_OxRdtase"/>
</dbReference>
<evidence type="ECO:0000256" key="1">
    <source>
        <dbReference type="ARBA" id="ARBA00004829"/>
    </source>
</evidence>
<dbReference type="NCBIfam" id="NF045637">
    <property type="entry name" value="carotdesatCrtDProt"/>
    <property type="match status" value="1"/>
</dbReference>
<dbReference type="NCBIfam" id="TIGR02734">
    <property type="entry name" value="crtI_fam"/>
    <property type="match status" value="1"/>
</dbReference>
<accession>A0A543K9L5</accession>
<name>A0A543K9L5_9RHOB</name>
<dbReference type="SUPFAM" id="SSF51905">
    <property type="entry name" value="FAD/NAD(P)-binding domain"/>
    <property type="match status" value="1"/>
</dbReference>
<organism evidence="7 8">
    <name type="scientific">Roseinatronobacter monicus</name>
    <dbReference type="NCBI Taxonomy" id="393481"/>
    <lineage>
        <taxon>Bacteria</taxon>
        <taxon>Pseudomonadati</taxon>
        <taxon>Pseudomonadota</taxon>
        <taxon>Alphaproteobacteria</taxon>
        <taxon>Rhodobacterales</taxon>
        <taxon>Paracoccaceae</taxon>
        <taxon>Roseinatronobacter</taxon>
    </lineage>
</organism>
<proteinExistence type="inferred from homology"/>
<dbReference type="PANTHER" id="PTHR43734">
    <property type="entry name" value="PHYTOENE DESATURASE"/>
    <property type="match status" value="1"/>
</dbReference>
<gene>
    <name evidence="7" type="ORF">BD293_0336</name>
</gene>
<reference evidence="7 8" key="1">
    <citation type="submission" date="2019-06" db="EMBL/GenBank/DDBJ databases">
        <title>Genomic Encyclopedia of Archaeal and Bacterial Type Strains, Phase II (KMG-II): from individual species to whole genera.</title>
        <authorList>
            <person name="Goeker M."/>
        </authorList>
    </citation>
    <scope>NUCLEOTIDE SEQUENCE [LARGE SCALE GENOMIC DNA]</scope>
    <source>
        <strain evidence="7 8">DSM 18423</strain>
    </source>
</reference>
<dbReference type="EMBL" id="VFPT01000001">
    <property type="protein sequence ID" value="TQM91761.1"/>
    <property type="molecule type" value="Genomic_DNA"/>
</dbReference>
<dbReference type="InterPro" id="IPR054841">
    <property type="entry name" value="carotdesatCrtD"/>
</dbReference>
<dbReference type="InterPro" id="IPR002937">
    <property type="entry name" value="Amino_oxidase"/>
</dbReference>
<dbReference type="PANTHER" id="PTHR43734:SF7">
    <property type="entry name" value="4,4'-DIAPONEUROSPORENE OXYGENASE"/>
    <property type="match status" value="1"/>
</dbReference>
<dbReference type="InterPro" id="IPR036188">
    <property type="entry name" value="FAD/NAD-bd_sf"/>
</dbReference>
<dbReference type="PRINTS" id="PR00411">
    <property type="entry name" value="PNDRDTASEI"/>
</dbReference>
<dbReference type="AlphaFoldDB" id="A0A543K9L5"/>
<comment type="caution">
    <text evidence="7">The sequence shown here is derived from an EMBL/GenBank/DDBJ whole genome shotgun (WGS) entry which is preliminary data.</text>
</comment>
<dbReference type="GO" id="GO:0016117">
    <property type="term" value="P:carotenoid biosynthetic process"/>
    <property type="evidence" value="ECO:0007669"/>
    <property type="project" value="UniProtKB-KW"/>
</dbReference>
<comment type="pathway">
    <text evidence="1 5">Carotenoid biosynthesis.</text>
</comment>
<evidence type="ECO:0000256" key="2">
    <source>
        <dbReference type="ARBA" id="ARBA00006046"/>
    </source>
</evidence>
<dbReference type="Gene3D" id="3.50.50.60">
    <property type="entry name" value="FAD/NAD(P)-binding domain"/>
    <property type="match status" value="2"/>
</dbReference>